<evidence type="ECO:0000313" key="5">
    <source>
        <dbReference type="Proteomes" id="UP001516464"/>
    </source>
</evidence>
<evidence type="ECO:0000313" key="4">
    <source>
        <dbReference type="EMBL" id="KAF7679717.1"/>
    </source>
</evidence>
<accession>A0ABQ7HVW8</accession>
<feature type="compositionally biased region" description="Polar residues" evidence="2">
    <location>
        <begin position="41"/>
        <end position="50"/>
    </location>
</feature>
<feature type="coiled-coil region" evidence="1">
    <location>
        <begin position="203"/>
        <end position="266"/>
    </location>
</feature>
<dbReference type="Pfam" id="PF05064">
    <property type="entry name" value="Nsp1_C"/>
    <property type="match status" value="1"/>
</dbReference>
<dbReference type="Proteomes" id="UP001516464">
    <property type="component" value="Unassembled WGS sequence"/>
</dbReference>
<name>A0ABQ7HVW8_9MICR</name>
<evidence type="ECO:0000256" key="2">
    <source>
        <dbReference type="SAM" id="MobiDB-lite"/>
    </source>
</evidence>
<feature type="domain" description="Nucleoporin NSP1-like C-terminal" evidence="3">
    <location>
        <begin position="145"/>
        <end position="229"/>
    </location>
</feature>
<proteinExistence type="predicted"/>
<feature type="compositionally biased region" description="Low complexity" evidence="2">
    <location>
        <begin position="80"/>
        <end position="93"/>
    </location>
</feature>
<gene>
    <name evidence="4" type="ORF">TCON_2486</name>
</gene>
<dbReference type="EMBL" id="SBIQ01000325">
    <property type="protein sequence ID" value="KAF7679717.1"/>
    <property type="molecule type" value="Genomic_DNA"/>
</dbReference>
<keyword evidence="1" id="KW-0175">Coiled coil</keyword>
<reference evidence="4 5" key="1">
    <citation type="submission" date="2019-01" db="EMBL/GenBank/DDBJ databases">
        <title>Genomes sequencing and comparative genomics of infectious freshwater microsporidia, Cucumispora dikerogammari and Thelohania contejeani.</title>
        <authorList>
            <person name="Cormier A."/>
            <person name="Giraud I."/>
            <person name="Wattier R."/>
            <person name="Teixeira M."/>
            <person name="Grandjean F."/>
            <person name="Rigaud T."/>
            <person name="Cordaux R."/>
        </authorList>
    </citation>
    <scope>NUCLEOTIDE SEQUENCE [LARGE SCALE GENOMIC DNA]</scope>
    <source>
        <strain evidence="4">T1</strain>
        <tissue evidence="4">Spores</tissue>
    </source>
</reference>
<feature type="region of interest" description="Disordered" evidence="2">
    <location>
        <begin position="1"/>
        <end position="130"/>
    </location>
</feature>
<feature type="compositionally biased region" description="Polar residues" evidence="2">
    <location>
        <begin position="58"/>
        <end position="79"/>
    </location>
</feature>
<protein>
    <recommendedName>
        <fullName evidence="3">Nucleoporin NSP1-like C-terminal domain-containing protein</fullName>
    </recommendedName>
</protein>
<feature type="compositionally biased region" description="Polar residues" evidence="2">
    <location>
        <begin position="1"/>
        <end position="33"/>
    </location>
</feature>
<feature type="compositionally biased region" description="Polar residues" evidence="2">
    <location>
        <begin position="94"/>
        <end position="130"/>
    </location>
</feature>
<evidence type="ECO:0000256" key="1">
    <source>
        <dbReference type="SAM" id="Coils"/>
    </source>
</evidence>
<keyword evidence="5" id="KW-1185">Reference proteome</keyword>
<sequence>MNPNDQQKNNPFNSQSSNIFQPTSSSAQPNNLFSGLGNGGIPTTNFSITPDTFKKSNEQSGLGFSFSTQNQPFGTSNQPSSNNTMNSNISNNNPLDTQSFNTGQATFSSSVQSFNNQPLGTQTSDNPTFNSQSLISKVDTSILKTQEVPLAFRQKSLNEIISSLTKTLEENTKEFKQKASEVFSYDEKIIQARNNYCKITQMIDEEERKIAEMEENVEFFEKWLDDFSESVGAVKEEGENGLVNCISEVERLVDDFNLMVEAMKDEDDEVMRLVNENMKLIEIIDKGLTELEG</sequence>
<organism evidence="4 5">
    <name type="scientific">Astathelohania contejeani</name>
    <dbReference type="NCBI Taxonomy" id="164912"/>
    <lineage>
        <taxon>Eukaryota</taxon>
        <taxon>Fungi</taxon>
        <taxon>Fungi incertae sedis</taxon>
        <taxon>Microsporidia</taxon>
        <taxon>Astathelohaniidae</taxon>
        <taxon>Astathelohania</taxon>
    </lineage>
</organism>
<comment type="caution">
    <text evidence="4">The sequence shown here is derived from an EMBL/GenBank/DDBJ whole genome shotgun (WGS) entry which is preliminary data.</text>
</comment>
<evidence type="ECO:0000259" key="3">
    <source>
        <dbReference type="Pfam" id="PF05064"/>
    </source>
</evidence>
<dbReference type="InterPro" id="IPR007758">
    <property type="entry name" value="Nucleoporin_NSP1_C"/>
</dbReference>